<accession>A0ABR6Y9F4</accession>
<dbReference type="PANTHER" id="PTHR35936">
    <property type="entry name" value="MEMBRANE-BOUND LYTIC MUREIN TRANSGLYCOSYLASE F"/>
    <property type="match status" value="1"/>
</dbReference>
<proteinExistence type="predicted"/>
<comment type="caution">
    <text evidence="1">The sequence shown here is derived from an EMBL/GenBank/DDBJ whole genome shotgun (WGS) entry which is preliminary data.</text>
</comment>
<protein>
    <submittedName>
        <fullName evidence="1">Transporter substrate-binding domain-containing protein</fullName>
    </submittedName>
</protein>
<dbReference type="Proteomes" id="UP000624279">
    <property type="component" value="Unassembled WGS sequence"/>
</dbReference>
<evidence type="ECO:0000313" key="1">
    <source>
        <dbReference type="EMBL" id="MBC3873245.1"/>
    </source>
</evidence>
<dbReference type="Gene3D" id="3.40.190.10">
    <property type="entry name" value="Periplasmic binding protein-like II"/>
    <property type="match status" value="2"/>
</dbReference>
<reference evidence="1 2" key="1">
    <citation type="submission" date="2020-08" db="EMBL/GenBank/DDBJ databases">
        <title>Novel species isolated from subtropical streams in China.</title>
        <authorList>
            <person name="Lu H."/>
        </authorList>
    </citation>
    <scope>NUCLEOTIDE SEQUENCE [LARGE SCALE GENOMIC DNA]</scope>
    <source>
        <strain evidence="1 2">LX15W</strain>
    </source>
</reference>
<gene>
    <name evidence="1" type="ORF">H8K55_06580</name>
</gene>
<sequence length="304" mass="34468">MQQRVSVRDKFKILIAAVYILCEDSSANFYVEIQINIRQGIVMTIAQRLINCSILALCIGYTATAQAQALTPLKFCYEDVAQNPWTLPNGTGLNIELLKRVEEILGERFELIPKPWKRCQEEVRNGVLDGYFGAAVSAERQQFSVYPSLPGGEVDTASALNVDHTRIFIRNNSQASWDGKNLGKISTPIVVQRGYLVGSLLEKQGYKIREVRTLEDGLKLLITEEADVAILQGIDALHMAKQDPRYKDHLQCHPLPFLSLHLYLPINQQRYQRDPKRFRAIWNAIKTVRNSSSYQQLLENAGVH</sequence>
<dbReference type="PANTHER" id="PTHR35936:SF35">
    <property type="entry name" value="L-CYSTINE-BINDING PROTEIN TCYJ"/>
    <property type="match status" value="1"/>
</dbReference>
<dbReference type="SUPFAM" id="SSF53850">
    <property type="entry name" value="Periplasmic binding protein-like II"/>
    <property type="match status" value="1"/>
</dbReference>
<keyword evidence="2" id="KW-1185">Reference proteome</keyword>
<evidence type="ECO:0000313" key="2">
    <source>
        <dbReference type="Proteomes" id="UP000624279"/>
    </source>
</evidence>
<name>A0ABR6Y9F4_9BURK</name>
<dbReference type="EMBL" id="JACOGA010000005">
    <property type="protein sequence ID" value="MBC3873245.1"/>
    <property type="molecule type" value="Genomic_DNA"/>
</dbReference>
<dbReference type="RefSeq" id="WP_186941283.1">
    <property type="nucleotide sequence ID" value="NZ_JACOGA010000005.1"/>
</dbReference>
<organism evidence="1 2">
    <name type="scientific">Undibacterium flavidum</name>
    <dbReference type="NCBI Taxonomy" id="2762297"/>
    <lineage>
        <taxon>Bacteria</taxon>
        <taxon>Pseudomonadati</taxon>
        <taxon>Pseudomonadota</taxon>
        <taxon>Betaproteobacteria</taxon>
        <taxon>Burkholderiales</taxon>
        <taxon>Oxalobacteraceae</taxon>
        <taxon>Undibacterium</taxon>
    </lineage>
</organism>